<proteinExistence type="predicted"/>
<dbReference type="InterPro" id="IPR044885">
    <property type="entry name" value="PRESA_N_sf"/>
</dbReference>
<dbReference type="Gene3D" id="6.10.280.180">
    <property type="entry name" value="Plasmodium RESA, N-terminal helical domain"/>
    <property type="match status" value="1"/>
</dbReference>
<dbReference type="AlphaFoldDB" id="A0A1G4GRQ7"/>
<feature type="compositionally biased region" description="Polar residues" evidence="1">
    <location>
        <begin position="82"/>
        <end position="94"/>
    </location>
</feature>
<gene>
    <name evidence="3" type="ORF">PVT01_030006900</name>
</gene>
<dbReference type="VEuPathDB" id="PlasmoDB:PVPAM_030006600"/>
<dbReference type="EMBL" id="LT615241">
    <property type="protein sequence ID" value="SCO65259.1"/>
    <property type="molecule type" value="Genomic_DNA"/>
</dbReference>
<feature type="region of interest" description="Disordered" evidence="1">
    <location>
        <begin position="73"/>
        <end position="94"/>
    </location>
</feature>
<dbReference type="InterPro" id="IPR006526">
    <property type="entry name" value="Export_prot_PHISTa/b/c"/>
</dbReference>
<protein>
    <recommendedName>
        <fullName evidence="2">Plasmodium RESA N-terminal domain-containing protein</fullName>
    </recommendedName>
</protein>
<dbReference type="Pfam" id="PF09687">
    <property type="entry name" value="PRESAN"/>
    <property type="match status" value="1"/>
</dbReference>
<name>A0A1G4GRQ7_PLAVI</name>
<evidence type="ECO:0000256" key="1">
    <source>
        <dbReference type="SAM" id="MobiDB-lite"/>
    </source>
</evidence>
<evidence type="ECO:0000259" key="2">
    <source>
        <dbReference type="Pfam" id="PF09687"/>
    </source>
</evidence>
<evidence type="ECO:0000313" key="3">
    <source>
        <dbReference type="EMBL" id="SCO65259.1"/>
    </source>
</evidence>
<dbReference type="InterPro" id="IPR019111">
    <property type="entry name" value="PRESA_N"/>
</dbReference>
<dbReference type="VEuPathDB" id="PlasmoDB:PVW1_030009200"/>
<accession>A0A1G4GRQ7</accession>
<organism evidence="3 4">
    <name type="scientific">Plasmodium vivax</name>
    <name type="common">malaria parasite P. vivax</name>
    <dbReference type="NCBI Taxonomy" id="5855"/>
    <lineage>
        <taxon>Eukaryota</taxon>
        <taxon>Sar</taxon>
        <taxon>Alveolata</taxon>
        <taxon>Apicomplexa</taxon>
        <taxon>Aconoidasida</taxon>
        <taxon>Haemosporida</taxon>
        <taxon>Plasmodiidae</taxon>
        <taxon>Plasmodium</taxon>
        <taxon>Plasmodium (Plasmodium)</taxon>
    </lineage>
</organism>
<feature type="domain" description="Plasmodium RESA N-terminal" evidence="2">
    <location>
        <begin position="116"/>
        <end position="240"/>
    </location>
</feature>
<dbReference type="VEuPathDB" id="PlasmoDB:PVX_001100"/>
<dbReference type="VEuPathDB" id="PlasmoDB:PVP01_0302100"/>
<evidence type="ECO:0000313" key="4">
    <source>
        <dbReference type="Proteomes" id="UP000196402"/>
    </source>
</evidence>
<sequence>MNLRGPPSFVHPFPNGMRGCGKMNLKKFFLLSFLLFALVLASFGFSQIKSMPINDGTIERQLHNCSYGRLLTQSTHSRRPSVSRSNADISESSSANMNERIRNLPFHCDVSKLSKQLTEEEIKGLLKSYGKSITQENAYIVFNYVYNLQRKNYNDMIEGLWKHFMELAQKYGISDDYRYSCWWKCNNELLSELMDTDHFDHLDLFTYIKGKYNNNAAFTKFIEDKMKLSNEIIEKNKEKWTKLLTERIKNKSYKK</sequence>
<dbReference type="NCBIfam" id="TIGR01639">
    <property type="entry name" value="P_fal_TIGR01639"/>
    <property type="match status" value="1"/>
</dbReference>
<dbReference type="Proteomes" id="UP000196402">
    <property type="component" value="Chromosome 3"/>
</dbReference>
<reference evidence="3 4" key="1">
    <citation type="submission" date="2016-07" db="EMBL/GenBank/DDBJ databases">
        <authorList>
            <consortium name="Pathogen Informatics"/>
        </authorList>
    </citation>
    <scope>NUCLEOTIDE SEQUENCE [LARGE SCALE GENOMIC DNA]</scope>
</reference>